<dbReference type="SUPFAM" id="SSF52540">
    <property type="entry name" value="P-loop containing nucleoside triphosphate hydrolases"/>
    <property type="match status" value="1"/>
</dbReference>
<dbReference type="Proteomes" id="UP000177419">
    <property type="component" value="Unassembled WGS sequence"/>
</dbReference>
<gene>
    <name evidence="1" type="ORF">A2746_01360</name>
</gene>
<sequence length="278" mass="31750">MWSAIGHEKNKKYFENIINNGFLSHAYLFTGQEMTGKKKFAEDLCAALNNRPNSNNPDFKGVYPRFSEGETKIYIEDMREIKSFLSLRPYYGPYKFVLIDDADRLTDEAANAFLKTLEEPLGNSILFLITSKPDSLLPTISSRCQPVRFFPQTDKQIADFISANYELNGNDADFVRKLAGGRLGWIKNVLGGGNLETIKKNIDDFQKILKQGIFEKIQFAKKIHENGNYVALAGQWLDWAYSFGAGKKTLRGLLKLNRFLSQPQFNHRLVLENFLVNI</sequence>
<evidence type="ECO:0000313" key="2">
    <source>
        <dbReference type="Proteomes" id="UP000177419"/>
    </source>
</evidence>
<reference evidence="1 2" key="1">
    <citation type="journal article" date="2016" name="Nat. Commun.">
        <title>Thousands of microbial genomes shed light on interconnected biogeochemical processes in an aquifer system.</title>
        <authorList>
            <person name="Anantharaman K."/>
            <person name="Brown C.T."/>
            <person name="Hug L.A."/>
            <person name="Sharon I."/>
            <person name="Castelle C.J."/>
            <person name="Probst A.J."/>
            <person name="Thomas B.C."/>
            <person name="Singh A."/>
            <person name="Wilkins M.J."/>
            <person name="Karaoz U."/>
            <person name="Brodie E.L."/>
            <person name="Williams K.H."/>
            <person name="Hubbard S.S."/>
            <person name="Banfield J.F."/>
        </authorList>
    </citation>
    <scope>NUCLEOTIDE SEQUENCE [LARGE SCALE GENOMIC DNA]</scope>
</reference>
<dbReference type="AlphaFoldDB" id="A0A1F8EVT2"/>
<dbReference type="EMBL" id="MGJJ01000019">
    <property type="protein sequence ID" value="OGN04984.1"/>
    <property type="molecule type" value="Genomic_DNA"/>
</dbReference>
<comment type="caution">
    <text evidence="1">The sequence shown here is derived from an EMBL/GenBank/DDBJ whole genome shotgun (WGS) entry which is preliminary data.</text>
</comment>
<name>A0A1F8EVT2_9BACT</name>
<dbReference type="GO" id="GO:0006261">
    <property type="term" value="P:DNA-templated DNA replication"/>
    <property type="evidence" value="ECO:0007669"/>
    <property type="project" value="TreeGrafter"/>
</dbReference>
<evidence type="ECO:0008006" key="3">
    <source>
        <dbReference type="Google" id="ProtNLM"/>
    </source>
</evidence>
<evidence type="ECO:0000313" key="1">
    <source>
        <dbReference type="EMBL" id="OGN04984.1"/>
    </source>
</evidence>
<dbReference type="InterPro" id="IPR050238">
    <property type="entry name" value="DNA_Rep/Repair_Clamp_Loader"/>
</dbReference>
<protein>
    <recommendedName>
        <fullName evidence="3">AAA+ ATPase domain-containing protein</fullName>
    </recommendedName>
</protein>
<dbReference type="InterPro" id="IPR027417">
    <property type="entry name" value="P-loop_NTPase"/>
</dbReference>
<proteinExistence type="predicted"/>
<accession>A0A1F8EVT2</accession>
<dbReference type="PANTHER" id="PTHR11669:SF8">
    <property type="entry name" value="DNA POLYMERASE III SUBUNIT DELTA"/>
    <property type="match status" value="1"/>
</dbReference>
<dbReference type="Pfam" id="PF13177">
    <property type="entry name" value="DNA_pol3_delta2"/>
    <property type="match status" value="1"/>
</dbReference>
<dbReference type="STRING" id="1802669.A2746_01360"/>
<dbReference type="PANTHER" id="PTHR11669">
    <property type="entry name" value="REPLICATION FACTOR C / DNA POLYMERASE III GAMMA-TAU SUBUNIT"/>
    <property type="match status" value="1"/>
</dbReference>
<organism evidence="1 2">
    <name type="scientific">Candidatus Yanofskybacteria bacterium RIFCSPHIGHO2_01_FULL_44_22</name>
    <dbReference type="NCBI Taxonomy" id="1802669"/>
    <lineage>
        <taxon>Bacteria</taxon>
        <taxon>Candidatus Yanofskyibacteriota</taxon>
    </lineage>
</organism>
<dbReference type="Gene3D" id="3.40.50.300">
    <property type="entry name" value="P-loop containing nucleotide triphosphate hydrolases"/>
    <property type="match status" value="1"/>
</dbReference>